<dbReference type="EMBL" id="CP013611">
    <property type="protein sequence ID" value="ALU44575.1"/>
    <property type="molecule type" value="Genomic_DNA"/>
</dbReference>
<dbReference type="AlphaFoldDB" id="A0A0U3I961"/>
<dbReference type="KEGG" id="prr:AT705_17520"/>
<sequence>MTIHYFLNLSFLTYMESNYHIKAEYTLNTKNKRQKHKINRYIYFKQISNAINATLKHFRTNY</sequence>
<proteinExistence type="predicted"/>
<evidence type="ECO:0000313" key="1">
    <source>
        <dbReference type="EMBL" id="ALU44575.1"/>
    </source>
</evidence>
<evidence type="ECO:0000313" key="2">
    <source>
        <dbReference type="Proteomes" id="UP000069015"/>
    </source>
</evidence>
<protein>
    <submittedName>
        <fullName evidence="1">Uncharacterized protein</fullName>
    </submittedName>
</protein>
<name>A0A0U3I961_9GAMM</name>
<gene>
    <name evidence="1" type="ORF">AT705_17520</name>
</gene>
<accession>A0A0U3I961</accession>
<reference evidence="1 2" key="1">
    <citation type="submission" date="2015-12" db="EMBL/GenBank/DDBJ databases">
        <title>Complete genome sequence of Pseudoalteromonas rubra SCSIO 6842, harboring a conjugative plasmid.</title>
        <authorList>
            <person name="Li B."/>
            <person name="Wang X."/>
        </authorList>
    </citation>
    <scope>NUCLEOTIDE SEQUENCE [LARGE SCALE GENOMIC DNA]</scope>
    <source>
        <strain evidence="1 2">SCSIO 6842</strain>
    </source>
</reference>
<dbReference type="Proteomes" id="UP000069015">
    <property type="component" value="Chromosome 1"/>
</dbReference>
<organism evidence="1 2">
    <name type="scientific">Pseudoalteromonas rubra</name>
    <dbReference type="NCBI Taxonomy" id="43658"/>
    <lineage>
        <taxon>Bacteria</taxon>
        <taxon>Pseudomonadati</taxon>
        <taxon>Pseudomonadota</taxon>
        <taxon>Gammaproteobacteria</taxon>
        <taxon>Alteromonadales</taxon>
        <taxon>Pseudoalteromonadaceae</taxon>
        <taxon>Pseudoalteromonas</taxon>
    </lineage>
</organism>